<feature type="signal peptide" evidence="2">
    <location>
        <begin position="1"/>
        <end position="34"/>
    </location>
</feature>
<proteinExistence type="predicted"/>
<feature type="chain" id="PRO_5035817951" evidence="2">
    <location>
        <begin position="35"/>
        <end position="192"/>
    </location>
</feature>
<dbReference type="PANTHER" id="PTHR43157:SF31">
    <property type="entry name" value="PHOSPHATIDYLINOSITOL-GLYCAN BIOSYNTHESIS CLASS F PROTEIN"/>
    <property type="match status" value="1"/>
</dbReference>
<gene>
    <name evidence="3" type="ORF">PLXY2_LOCUS14470</name>
</gene>
<dbReference type="InterPro" id="IPR002347">
    <property type="entry name" value="SDR_fam"/>
</dbReference>
<protein>
    <submittedName>
        <fullName evidence="3">(diamondback moth) hypothetical protein</fullName>
    </submittedName>
</protein>
<keyword evidence="4" id="KW-1185">Reference proteome</keyword>
<dbReference type="SUPFAM" id="SSF51735">
    <property type="entry name" value="NAD(P)-binding Rossmann-fold domains"/>
    <property type="match status" value="1"/>
</dbReference>
<sequence length="192" mass="21241">MTEDGINFIMQVNYFGHFLLTLLLVPLLKKSAPSRIVNTSSILHRGGIFRLDKINTTGFYYPSHVYCISKFCVVPFSTELTKRLVGTGVVANSIDPGAVGTHIFDTVKPKFVGDIIRVFFSYFYKTAKEGAQTAIHVAVDEDAGKVSGAFFKNCKQTYAMTSAYDDKLAKELWDLSATLVGLSPEDVDKCFV</sequence>
<dbReference type="PANTHER" id="PTHR43157">
    <property type="entry name" value="PHOSPHATIDYLINOSITOL-GLYCAN BIOSYNTHESIS CLASS F PROTEIN-RELATED"/>
    <property type="match status" value="1"/>
</dbReference>
<dbReference type="AlphaFoldDB" id="A0A8S4G7U1"/>
<evidence type="ECO:0000313" key="4">
    <source>
        <dbReference type="Proteomes" id="UP000653454"/>
    </source>
</evidence>
<evidence type="ECO:0000313" key="3">
    <source>
        <dbReference type="EMBL" id="CAG9136209.1"/>
    </source>
</evidence>
<name>A0A8S4G7U1_PLUXY</name>
<comment type="caution">
    <text evidence="3">The sequence shown here is derived from an EMBL/GenBank/DDBJ whole genome shotgun (WGS) entry which is preliminary data.</text>
</comment>
<dbReference type="Proteomes" id="UP000653454">
    <property type="component" value="Unassembled WGS sequence"/>
</dbReference>
<organism evidence="3 4">
    <name type="scientific">Plutella xylostella</name>
    <name type="common">Diamondback moth</name>
    <name type="synonym">Plutella maculipennis</name>
    <dbReference type="NCBI Taxonomy" id="51655"/>
    <lineage>
        <taxon>Eukaryota</taxon>
        <taxon>Metazoa</taxon>
        <taxon>Ecdysozoa</taxon>
        <taxon>Arthropoda</taxon>
        <taxon>Hexapoda</taxon>
        <taxon>Insecta</taxon>
        <taxon>Pterygota</taxon>
        <taxon>Neoptera</taxon>
        <taxon>Endopterygota</taxon>
        <taxon>Lepidoptera</taxon>
        <taxon>Glossata</taxon>
        <taxon>Ditrysia</taxon>
        <taxon>Yponomeutoidea</taxon>
        <taxon>Plutellidae</taxon>
        <taxon>Plutella</taxon>
    </lineage>
</organism>
<reference evidence="3" key="1">
    <citation type="submission" date="2020-11" db="EMBL/GenBank/DDBJ databases">
        <authorList>
            <person name="Whiteford S."/>
        </authorList>
    </citation>
    <scope>NUCLEOTIDE SEQUENCE</scope>
</reference>
<keyword evidence="2" id="KW-0732">Signal</keyword>
<dbReference type="PRINTS" id="PR00081">
    <property type="entry name" value="GDHRDH"/>
</dbReference>
<keyword evidence="1" id="KW-0560">Oxidoreductase</keyword>
<dbReference type="GO" id="GO:0016491">
    <property type="term" value="F:oxidoreductase activity"/>
    <property type="evidence" value="ECO:0007669"/>
    <property type="project" value="UniProtKB-KW"/>
</dbReference>
<dbReference type="EMBL" id="CAJHNJ030000128">
    <property type="protein sequence ID" value="CAG9136209.1"/>
    <property type="molecule type" value="Genomic_DNA"/>
</dbReference>
<dbReference type="InterPro" id="IPR036291">
    <property type="entry name" value="NAD(P)-bd_dom_sf"/>
</dbReference>
<evidence type="ECO:0000256" key="1">
    <source>
        <dbReference type="ARBA" id="ARBA00023002"/>
    </source>
</evidence>
<dbReference type="Gene3D" id="3.40.50.720">
    <property type="entry name" value="NAD(P)-binding Rossmann-like Domain"/>
    <property type="match status" value="1"/>
</dbReference>
<accession>A0A8S4G7U1</accession>
<dbReference type="Pfam" id="PF00106">
    <property type="entry name" value="adh_short"/>
    <property type="match status" value="1"/>
</dbReference>
<evidence type="ECO:0000256" key="2">
    <source>
        <dbReference type="SAM" id="SignalP"/>
    </source>
</evidence>